<dbReference type="PANTHER" id="PTHR48424">
    <property type="entry name" value="DYNEIN LIGHT CHAIN-RELATED"/>
    <property type="match status" value="1"/>
</dbReference>
<proteinExistence type="predicted"/>
<protein>
    <recommendedName>
        <fullName evidence="3">Dynein light chain</fullName>
    </recommendedName>
</protein>
<evidence type="ECO:0000313" key="2">
    <source>
        <dbReference type="Proteomes" id="UP000694540"/>
    </source>
</evidence>
<keyword evidence="2" id="KW-1185">Reference proteome</keyword>
<sequence length="102" mass="11542">MLLTRFEQKNGHLAQVEVDEVFGFMCHITTEVPSHNAVPMPAPCSHLLDMGRNVLLYIIFLQCLSSTLHRILLHLLRHISIFDHGLSVTHGYLRGKARAKKG</sequence>
<dbReference type="PANTHER" id="PTHR48424:SF1">
    <property type="match status" value="1"/>
</dbReference>
<dbReference type="AlphaFoldDB" id="A0A8C3WSJ1"/>
<organism evidence="1 2">
    <name type="scientific">Catagonus wagneri</name>
    <name type="common">Chacoan peccary</name>
    <dbReference type="NCBI Taxonomy" id="51154"/>
    <lineage>
        <taxon>Eukaryota</taxon>
        <taxon>Metazoa</taxon>
        <taxon>Chordata</taxon>
        <taxon>Craniata</taxon>
        <taxon>Vertebrata</taxon>
        <taxon>Euteleostomi</taxon>
        <taxon>Mammalia</taxon>
        <taxon>Eutheria</taxon>
        <taxon>Laurasiatheria</taxon>
        <taxon>Artiodactyla</taxon>
        <taxon>Suina</taxon>
        <taxon>Tayassuidae</taxon>
        <taxon>Catagonus</taxon>
    </lineage>
</organism>
<accession>A0A8C3WSJ1</accession>
<dbReference type="Proteomes" id="UP000694540">
    <property type="component" value="Unplaced"/>
</dbReference>
<dbReference type="Ensembl" id="ENSCWAT00000019576.1">
    <property type="protein sequence ID" value="ENSCWAP00000018039.1"/>
    <property type="gene ID" value="ENSCWAG00000013914.1"/>
</dbReference>
<name>A0A8C3WSJ1_9CETA</name>
<reference evidence="1" key="2">
    <citation type="submission" date="2025-09" db="UniProtKB">
        <authorList>
            <consortium name="Ensembl"/>
        </authorList>
    </citation>
    <scope>IDENTIFICATION</scope>
</reference>
<evidence type="ECO:0008006" key="3">
    <source>
        <dbReference type="Google" id="ProtNLM"/>
    </source>
</evidence>
<dbReference type="GeneTree" id="ENSGT00390000001618"/>
<reference evidence="1" key="1">
    <citation type="submission" date="2025-08" db="UniProtKB">
        <authorList>
            <consortium name="Ensembl"/>
        </authorList>
    </citation>
    <scope>IDENTIFICATION</scope>
</reference>
<evidence type="ECO:0000313" key="1">
    <source>
        <dbReference type="Ensembl" id="ENSCWAP00000018039.1"/>
    </source>
</evidence>